<dbReference type="GO" id="GO:0008762">
    <property type="term" value="F:UDP-N-acetylmuramate dehydrogenase activity"/>
    <property type="evidence" value="ECO:0007669"/>
    <property type="project" value="UniProtKB-UniRule"/>
</dbReference>
<gene>
    <name evidence="17" type="primary">murB</name>
    <name evidence="19" type="ORF">IW252_002108</name>
</gene>
<comment type="catalytic activity">
    <reaction evidence="16 17">
        <text>UDP-N-acetyl-alpha-D-muramate + NADP(+) = UDP-N-acetyl-3-O-(1-carboxyvinyl)-alpha-D-glucosamine + NADPH + H(+)</text>
        <dbReference type="Rhea" id="RHEA:12248"/>
        <dbReference type="ChEBI" id="CHEBI:15378"/>
        <dbReference type="ChEBI" id="CHEBI:57783"/>
        <dbReference type="ChEBI" id="CHEBI:58349"/>
        <dbReference type="ChEBI" id="CHEBI:68483"/>
        <dbReference type="ChEBI" id="CHEBI:70757"/>
        <dbReference type="EC" id="1.3.1.98"/>
    </reaction>
</comment>
<dbReference type="InterPro" id="IPR011601">
    <property type="entry name" value="MurB_C"/>
</dbReference>
<dbReference type="GO" id="GO:0071555">
    <property type="term" value="P:cell wall organization"/>
    <property type="evidence" value="ECO:0007669"/>
    <property type="project" value="UniProtKB-KW"/>
</dbReference>
<dbReference type="PANTHER" id="PTHR21071:SF4">
    <property type="entry name" value="UDP-N-ACETYLENOLPYRUVOYLGLUCOSAMINE REDUCTASE"/>
    <property type="match status" value="1"/>
</dbReference>
<evidence type="ECO:0000256" key="4">
    <source>
        <dbReference type="ARBA" id="ARBA00004752"/>
    </source>
</evidence>
<dbReference type="AlphaFoldDB" id="A0A931GJH3"/>
<dbReference type="EC" id="1.3.1.98" evidence="17"/>
<evidence type="ECO:0000256" key="12">
    <source>
        <dbReference type="ARBA" id="ARBA00022984"/>
    </source>
</evidence>
<dbReference type="GO" id="GO:0008360">
    <property type="term" value="P:regulation of cell shape"/>
    <property type="evidence" value="ECO:0007669"/>
    <property type="project" value="UniProtKB-KW"/>
</dbReference>
<accession>A0A931GJH3</accession>
<dbReference type="InterPro" id="IPR016167">
    <property type="entry name" value="FAD-bd_PCMH_sub1"/>
</dbReference>
<organism evidence="19 20">
    <name type="scientific">Zhihengliuella flava</name>
    <dbReference type="NCBI Taxonomy" id="1285193"/>
    <lineage>
        <taxon>Bacteria</taxon>
        <taxon>Bacillati</taxon>
        <taxon>Actinomycetota</taxon>
        <taxon>Actinomycetes</taxon>
        <taxon>Micrococcales</taxon>
        <taxon>Micrococcaceae</taxon>
        <taxon>Zhihengliuella</taxon>
    </lineage>
</organism>
<name>A0A931GJH3_9MICC</name>
<dbReference type="NCBIfam" id="TIGR00179">
    <property type="entry name" value="murB"/>
    <property type="match status" value="1"/>
</dbReference>
<evidence type="ECO:0000256" key="17">
    <source>
        <dbReference type="HAMAP-Rule" id="MF_00037"/>
    </source>
</evidence>
<proteinExistence type="inferred from homology"/>
<feature type="domain" description="FAD-binding PCMH-type" evidence="18">
    <location>
        <begin position="13"/>
        <end position="189"/>
    </location>
</feature>
<evidence type="ECO:0000256" key="10">
    <source>
        <dbReference type="ARBA" id="ARBA00022857"/>
    </source>
</evidence>
<keyword evidence="13 17" id="KW-0560">Oxidoreductase</keyword>
<evidence type="ECO:0000313" key="19">
    <source>
        <dbReference type="EMBL" id="MBG6085341.1"/>
    </source>
</evidence>
<comment type="function">
    <text evidence="2 17">Cell wall formation.</text>
</comment>
<keyword evidence="6 17" id="KW-0963">Cytoplasm</keyword>
<evidence type="ECO:0000256" key="5">
    <source>
        <dbReference type="ARBA" id="ARBA00010485"/>
    </source>
</evidence>
<sequence length="359" mass="37235">MSPSLAELTTTAVGGPAARYVEASTERDLIAAVTAADDAGEPLLLVAGGSNLLVDDAGVTGVVIRVGTSGTTLDDVAACSGGMVTVQAGHSWDDFVAETLERGLVGLEALSGIPGSAGATPVQNVGAYGTDVSRTIARVRTWDRTTRQIVSFANADLGFAYRDSRLKQTTDNGSPRYVVLQVTFQLKQGTLGAPIGYAELARAVDAEVGGRVEAGRIREAVLRLRASKGMVLDAADRDTYSTGSFFTNPVVGESLAATLPTDAPRYPVRGAEGERVKLSAAWLIEHAGFSKGYGLEGTAGFGLADGRASLSTKHTLAITNRGGATSGDVLAIARAVRDGVERAYGIRLHNEPLLINCSL</sequence>
<evidence type="ECO:0000256" key="1">
    <source>
        <dbReference type="ARBA" id="ARBA00001974"/>
    </source>
</evidence>
<dbReference type="InterPro" id="IPR006094">
    <property type="entry name" value="Oxid_FAD_bind_N"/>
</dbReference>
<dbReference type="RefSeq" id="WP_196836536.1">
    <property type="nucleotide sequence ID" value="NZ_JADOTZ010000001.1"/>
</dbReference>
<dbReference type="NCBIfam" id="NF010478">
    <property type="entry name" value="PRK13903.1"/>
    <property type="match status" value="1"/>
</dbReference>
<feature type="active site" description="Proton donor" evidence="17">
    <location>
        <position position="244"/>
    </location>
</feature>
<feature type="active site" evidence="17">
    <location>
        <position position="351"/>
    </location>
</feature>
<dbReference type="Gene3D" id="3.90.78.10">
    <property type="entry name" value="UDP-N-acetylenolpyruvoylglucosamine reductase, C-terminal domain"/>
    <property type="match status" value="1"/>
</dbReference>
<dbReference type="PANTHER" id="PTHR21071">
    <property type="entry name" value="UDP-N-ACETYLENOLPYRUVOYLGLUCOSAMINE REDUCTASE"/>
    <property type="match status" value="1"/>
</dbReference>
<dbReference type="Pfam" id="PF01565">
    <property type="entry name" value="FAD_binding_4"/>
    <property type="match status" value="1"/>
</dbReference>
<evidence type="ECO:0000256" key="8">
    <source>
        <dbReference type="ARBA" id="ARBA00022630"/>
    </source>
</evidence>
<dbReference type="GO" id="GO:0051301">
    <property type="term" value="P:cell division"/>
    <property type="evidence" value="ECO:0007669"/>
    <property type="project" value="UniProtKB-KW"/>
</dbReference>
<keyword evidence="8 17" id="KW-0285">Flavoprotein</keyword>
<keyword evidence="9 17" id="KW-0274">FAD</keyword>
<evidence type="ECO:0000256" key="11">
    <source>
        <dbReference type="ARBA" id="ARBA00022960"/>
    </source>
</evidence>
<evidence type="ECO:0000313" key="20">
    <source>
        <dbReference type="Proteomes" id="UP000625033"/>
    </source>
</evidence>
<keyword evidence="11 17" id="KW-0133">Cell shape</keyword>
<comment type="subcellular location">
    <subcellularLocation>
        <location evidence="3 17">Cytoplasm</location>
    </subcellularLocation>
</comment>
<dbReference type="EMBL" id="JADOTZ010000001">
    <property type="protein sequence ID" value="MBG6085341.1"/>
    <property type="molecule type" value="Genomic_DNA"/>
</dbReference>
<dbReference type="InterPro" id="IPR016169">
    <property type="entry name" value="FAD-bd_PCMH_sub2"/>
</dbReference>
<evidence type="ECO:0000259" key="18">
    <source>
        <dbReference type="PROSITE" id="PS51387"/>
    </source>
</evidence>
<dbReference type="InterPro" id="IPR036318">
    <property type="entry name" value="FAD-bd_PCMH-like_sf"/>
</dbReference>
<dbReference type="InterPro" id="IPR003170">
    <property type="entry name" value="MurB"/>
</dbReference>
<evidence type="ECO:0000256" key="15">
    <source>
        <dbReference type="ARBA" id="ARBA00023316"/>
    </source>
</evidence>
<evidence type="ECO:0000256" key="9">
    <source>
        <dbReference type="ARBA" id="ARBA00022827"/>
    </source>
</evidence>
<dbReference type="Gene3D" id="3.30.43.10">
    <property type="entry name" value="Uridine Diphospho-n-acetylenolpyruvylglucosamine Reductase, domain 2"/>
    <property type="match status" value="1"/>
</dbReference>
<comment type="similarity">
    <text evidence="5 17">Belongs to the MurB family.</text>
</comment>
<keyword evidence="10 17" id="KW-0521">NADP</keyword>
<dbReference type="InterPro" id="IPR036635">
    <property type="entry name" value="MurB_C_sf"/>
</dbReference>
<keyword evidence="20" id="KW-1185">Reference proteome</keyword>
<feature type="active site" evidence="17">
    <location>
        <position position="162"/>
    </location>
</feature>
<dbReference type="InterPro" id="IPR016166">
    <property type="entry name" value="FAD-bd_PCMH"/>
</dbReference>
<dbReference type="HAMAP" id="MF_00037">
    <property type="entry name" value="MurB"/>
    <property type="match status" value="1"/>
</dbReference>
<dbReference type="PROSITE" id="PS51387">
    <property type="entry name" value="FAD_PCMH"/>
    <property type="match status" value="1"/>
</dbReference>
<keyword evidence="7 17" id="KW-0132">Cell division</keyword>
<evidence type="ECO:0000256" key="13">
    <source>
        <dbReference type="ARBA" id="ARBA00023002"/>
    </source>
</evidence>
<keyword evidence="12 17" id="KW-0573">Peptidoglycan synthesis</keyword>
<dbReference type="GO" id="GO:0071949">
    <property type="term" value="F:FAD binding"/>
    <property type="evidence" value="ECO:0007669"/>
    <property type="project" value="InterPro"/>
</dbReference>
<dbReference type="GO" id="GO:0009252">
    <property type="term" value="P:peptidoglycan biosynthetic process"/>
    <property type="evidence" value="ECO:0007669"/>
    <property type="project" value="UniProtKB-UniRule"/>
</dbReference>
<dbReference type="SUPFAM" id="SSF56194">
    <property type="entry name" value="Uridine diphospho-N-Acetylenolpyruvylglucosamine reductase, MurB, C-terminal domain"/>
    <property type="match status" value="1"/>
</dbReference>
<reference evidence="19" key="1">
    <citation type="submission" date="2020-11" db="EMBL/GenBank/DDBJ databases">
        <title>Sequencing the genomes of 1000 actinobacteria strains.</title>
        <authorList>
            <person name="Klenk H.-P."/>
        </authorList>
    </citation>
    <scope>NUCLEOTIDE SEQUENCE</scope>
    <source>
        <strain evidence="19">DSM 26152</strain>
    </source>
</reference>
<protein>
    <recommendedName>
        <fullName evidence="17">UDP-N-acetylenolpyruvoylglucosamine reductase</fullName>
        <ecNumber evidence="17">1.3.1.98</ecNumber>
    </recommendedName>
    <alternativeName>
        <fullName evidence="17">UDP-N-acetylmuramate dehydrogenase</fullName>
    </alternativeName>
</protein>
<evidence type="ECO:0000256" key="7">
    <source>
        <dbReference type="ARBA" id="ARBA00022618"/>
    </source>
</evidence>
<dbReference type="Proteomes" id="UP000625033">
    <property type="component" value="Unassembled WGS sequence"/>
</dbReference>
<comment type="caution">
    <text evidence="19">The sequence shown here is derived from an EMBL/GenBank/DDBJ whole genome shotgun (WGS) entry which is preliminary data.</text>
</comment>
<dbReference type="Gene3D" id="3.30.465.10">
    <property type="match status" value="1"/>
</dbReference>
<dbReference type="GO" id="GO:0005829">
    <property type="term" value="C:cytosol"/>
    <property type="evidence" value="ECO:0007669"/>
    <property type="project" value="TreeGrafter"/>
</dbReference>
<keyword evidence="14 17" id="KW-0131">Cell cycle</keyword>
<comment type="cofactor">
    <cofactor evidence="1 17">
        <name>FAD</name>
        <dbReference type="ChEBI" id="CHEBI:57692"/>
    </cofactor>
</comment>
<comment type="pathway">
    <text evidence="4 17">Cell wall biogenesis; peptidoglycan biosynthesis.</text>
</comment>
<evidence type="ECO:0000256" key="16">
    <source>
        <dbReference type="ARBA" id="ARBA00048914"/>
    </source>
</evidence>
<dbReference type="Pfam" id="PF02873">
    <property type="entry name" value="MurB_C"/>
    <property type="match status" value="1"/>
</dbReference>
<evidence type="ECO:0000256" key="3">
    <source>
        <dbReference type="ARBA" id="ARBA00004496"/>
    </source>
</evidence>
<evidence type="ECO:0000256" key="6">
    <source>
        <dbReference type="ARBA" id="ARBA00022490"/>
    </source>
</evidence>
<evidence type="ECO:0000256" key="2">
    <source>
        <dbReference type="ARBA" id="ARBA00003921"/>
    </source>
</evidence>
<evidence type="ECO:0000256" key="14">
    <source>
        <dbReference type="ARBA" id="ARBA00023306"/>
    </source>
</evidence>
<keyword evidence="15 17" id="KW-0961">Cell wall biogenesis/degradation</keyword>
<dbReference type="SUPFAM" id="SSF56176">
    <property type="entry name" value="FAD-binding/transporter-associated domain-like"/>
    <property type="match status" value="1"/>
</dbReference>